<dbReference type="RefSeq" id="WP_169654344.1">
    <property type="nucleotide sequence ID" value="NZ_JABANE010000002.1"/>
</dbReference>
<reference evidence="2 3" key="1">
    <citation type="submission" date="2020-04" db="EMBL/GenBank/DDBJ databases">
        <title>Flammeovirga sp. SR4, a novel species isolated from seawater.</title>
        <authorList>
            <person name="Wang X."/>
        </authorList>
    </citation>
    <scope>NUCLEOTIDE SEQUENCE [LARGE SCALE GENOMIC DNA]</scope>
    <source>
        <strain evidence="2 3">ATCC 23126</strain>
    </source>
</reference>
<dbReference type="Pfam" id="PF14436">
    <property type="entry name" value="EndoU_bacteria"/>
    <property type="match status" value="1"/>
</dbReference>
<dbReference type="AlphaFoldDB" id="A0A7X9NZV3"/>
<evidence type="ECO:0000313" key="3">
    <source>
        <dbReference type="Proteomes" id="UP000576082"/>
    </source>
</evidence>
<keyword evidence="3" id="KW-1185">Reference proteome</keyword>
<dbReference type="EMBL" id="JABANE010000002">
    <property type="protein sequence ID" value="NME66598.1"/>
    <property type="molecule type" value="Genomic_DNA"/>
</dbReference>
<sequence length="227" mass="26597">MTTQGKYYCVEGIGSDNKNEHISKPYRIIFLDSNFPFTSSIVKGARGYNTLKELRKHDETWINYSQIDRKSAMKICEKKFIFYSRHFVITPSDEEFNEVSYKLLKHTIFGELKKEITGIHLISDLNPHIKTVTQKSHEDKNGVWIADVEYYSKERDKLYLKQNSSMFPKSWCPTTFMFKIFTAYKVKQQCKSDSSIFHSITDCGIKVDFVIKNNIMKTVYPLYLGDN</sequence>
<organism evidence="2 3">
    <name type="scientific">Flammeovirga aprica JL-4</name>
    <dbReference type="NCBI Taxonomy" id="694437"/>
    <lineage>
        <taxon>Bacteria</taxon>
        <taxon>Pseudomonadati</taxon>
        <taxon>Bacteroidota</taxon>
        <taxon>Cytophagia</taxon>
        <taxon>Cytophagales</taxon>
        <taxon>Flammeovirgaceae</taxon>
        <taxon>Flammeovirga</taxon>
    </lineage>
</organism>
<dbReference type="InterPro" id="IPR029501">
    <property type="entry name" value="EndoU_bac"/>
</dbReference>
<evidence type="ECO:0000313" key="2">
    <source>
        <dbReference type="EMBL" id="NME66598.1"/>
    </source>
</evidence>
<protein>
    <submittedName>
        <fullName evidence="2">EndoU domain-containing protein</fullName>
    </submittedName>
</protein>
<name>A0A7X9NZV3_9BACT</name>
<dbReference type="Proteomes" id="UP000576082">
    <property type="component" value="Unassembled WGS sequence"/>
</dbReference>
<comment type="caution">
    <text evidence="2">The sequence shown here is derived from an EMBL/GenBank/DDBJ whole genome shotgun (WGS) entry which is preliminary data.</text>
</comment>
<evidence type="ECO:0000259" key="1">
    <source>
        <dbReference type="Pfam" id="PF14436"/>
    </source>
</evidence>
<accession>A0A7X9NZV3</accession>
<feature type="domain" description="Bacterial EndoU nuclease" evidence="1">
    <location>
        <begin position="103"/>
        <end position="222"/>
    </location>
</feature>
<proteinExistence type="predicted"/>
<dbReference type="GO" id="GO:0004519">
    <property type="term" value="F:endonuclease activity"/>
    <property type="evidence" value="ECO:0007669"/>
    <property type="project" value="InterPro"/>
</dbReference>
<gene>
    <name evidence="2" type="ORF">HHU12_01355</name>
</gene>